<keyword evidence="4" id="KW-1185">Reference proteome</keyword>
<accession>A0A2P1PQS7</accession>
<dbReference type="RefSeq" id="WP_106891119.1">
    <property type="nucleotide sequence ID" value="NZ_CP027860.1"/>
</dbReference>
<dbReference type="SUPFAM" id="SSF52540">
    <property type="entry name" value="P-loop containing nucleoside triphosphate hydrolases"/>
    <property type="match status" value="1"/>
</dbReference>
<organism evidence="3 4">
    <name type="scientific">Ahniella affigens</name>
    <dbReference type="NCBI Taxonomy" id="2021234"/>
    <lineage>
        <taxon>Bacteria</taxon>
        <taxon>Pseudomonadati</taxon>
        <taxon>Pseudomonadota</taxon>
        <taxon>Gammaproteobacteria</taxon>
        <taxon>Lysobacterales</taxon>
        <taxon>Rhodanobacteraceae</taxon>
        <taxon>Ahniella</taxon>
    </lineage>
</organism>
<name>A0A2P1PQS7_9GAMM</name>
<dbReference type="Pfam" id="PF13304">
    <property type="entry name" value="AAA_21"/>
    <property type="match status" value="1"/>
</dbReference>
<dbReference type="InterPro" id="IPR054787">
    <property type="entry name" value="TrlF_ATPase"/>
</dbReference>
<feature type="domain" description="ATPase AAA-type core" evidence="2">
    <location>
        <begin position="854"/>
        <end position="926"/>
    </location>
</feature>
<dbReference type="OrthoDB" id="9791620at2"/>
<dbReference type="KEGG" id="xba:C7S18_08300"/>
<dbReference type="Proteomes" id="UP000241074">
    <property type="component" value="Chromosome"/>
</dbReference>
<evidence type="ECO:0000313" key="4">
    <source>
        <dbReference type="Proteomes" id="UP000241074"/>
    </source>
</evidence>
<feature type="coiled-coil region" evidence="1">
    <location>
        <begin position="673"/>
        <end position="710"/>
    </location>
</feature>
<dbReference type="Gene3D" id="3.40.50.300">
    <property type="entry name" value="P-loop containing nucleotide triphosphate hydrolases"/>
    <property type="match status" value="2"/>
</dbReference>
<sequence>MTRRGSLWRRWEPHIHAPGTVLNDQFGGADPWNTYLTSLETATPKIEAIAVTDYYVTDTYEEVLRRKDAGRLPTVQLILPNVELRLDVAARTGFVNLHLLVSPEDADHLAQLRRILARLKFSAFGDQFDCTREELIRLGNRAGSTGDDRRALECGATQFKVNFSLLREVFNQSDWAKANILVAVAGGADDGTSGLRQAADATIRQEIEKFAHIIFASSTAQREFWLGRRSASPNALRERYDGCKPCLHGCDAHDHKATGQPGGERYSWIKGAPTFDALRQACIDPGWRAYVGAEPPRMALPSQVISTIEIVEAPWAATPCIPLNSGLVAIIGARGSGKTALADMIAAGCDAIPAEVWIADEDISPSFLMRARPLIGNARVQLTWGGGSATTRRLDGEDANGASSYARARYLSQQFVEELCSSKGASEGLVREIERVIYESHPDAEREGAADFEELRKHRTMRYQQARQREVDSIAAISQRIADELEKEASVAALSTQVGQKSALIKGYESDLQKLVVKGTEEQAKRHAAINDAIQKLNSKIAKFNAQRRAFVAIQDEVKTMRATKAPEMLRDAQARHSASGLDSAKWQAFLLVYQGDVDAALAGYINWANGEIHKLTGVAPAASGTDVPLIAQDADLGSISLALLKAEIERLERHISADTVVRNQYAALAKRIATESGALQALKSRLEDAEKAADRRKTLQDERQEAYGRLFDAILGEQRALAELYAPLMNRLVASTGTLQKLRFSVARTADAAAWAEAAERNLIDCRKSGPFFGRGSLVKLAVANLKSTWETGTAAEIQKAIGDFITTYSKDLLAHAPVARAQQAEFRAWLVQFAHWLFRTEHITVRYEISYDGVDIRKLSPGTRGIVLLLLYLALDDSDDRPLIIDQPEENLDPKSVYDELVALFVEAKSKRQVIIVTHNANLVINTDADQVIVANASPHPAGGLPAISYRAGGLEDTEIRALVCDILEGGEAAFRERARRLRVRLAR</sequence>
<keyword evidence="1" id="KW-0175">Coiled coil</keyword>
<reference evidence="3 4" key="1">
    <citation type="submission" date="2018-03" db="EMBL/GenBank/DDBJ databases">
        <title>Ahniella affigens gen. nov., sp. nov., a gammaproteobacterium isolated from sandy soil near a stream.</title>
        <authorList>
            <person name="Ko Y."/>
            <person name="Kim J.-H."/>
        </authorList>
    </citation>
    <scope>NUCLEOTIDE SEQUENCE [LARGE SCALE GENOMIC DNA]</scope>
    <source>
        <strain evidence="3 4">D13</strain>
    </source>
</reference>
<dbReference type="InterPro" id="IPR003959">
    <property type="entry name" value="ATPase_AAA_core"/>
</dbReference>
<protein>
    <submittedName>
        <fullName evidence="3">Phosphotransferase</fullName>
    </submittedName>
</protein>
<dbReference type="GO" id="GO:0016887">
    <property type="term" value="F:ATP hydrolysis activity"/>
    <property type="evidence" value="ECO:0007669"/>
    <property type="project" value="InterPro"/>
</dbReference>
<gene>
    <name evidence="3" type="ORF">C7S18_08300</name>
</gene>
<dbReference type="GO" id="GO:0005524">
    <property type="term" value="F:ATP binding"/>
    <property type="evidence" value="ECO:0007669"/>
    <property type="project" value="InterPro"/>
</dbReference>
<reference evidence="3 4" key="2">
    <citation type="submission" date="2018-03" db="EMBL/GenBank/DDBJ databases">
        <authorList>
            <person name="Keele B.F."/>
        </authorList>
    </citation>
    <scope>NUCLEOTIDE SEQUENCE [LARGE SCALE GENOMIC DNA]</scope>
    <source>
        <strain evidence="3 4">D13</strain>
    </source>
</reference>
<proteinExistence type="predicted"/>
<dbReference type="EMBL" id="CP027860">
    <property type="protein sequence ID" value="AVP97195.1"/>
    <property type="molecule type" value="Genomic_DNA"/>
</dbReference>
<evidence type="ECO:0000259" key="2">
    <source>
        <dbReference type="Pfam" id="PF13304"/>
    </source>
</evidence>
<evidence type="ECO:0000256" key="1">
    <source>
        <dbReference type="SAM" id="Coils"/>
    </source>
</evidence>
<dbReference type="GO" id="GO:0016740">
    <property type="term" value="F:transferase activity"/>
    <property type="evidence" value="ECO:0007669"/>
    <property type="project" value="UniProtKB-KW"/>
</dbReference>
<dbReference type="AlphaFoldDB" id="A0A2P1PQS7"/>
<evidence type="ECO:0000313" key="3">
    <source>
        <dbReference type="EMBL" id="AVP97195.1"/>
    </source>
</evidence>
<dbReference type="NCBIfam" id="NF045780">
    <property type="entry name" value="TrlF_fam_ATP"/>
    <property type="match status" value="1"/>
</dbReference>
<dbReference type="InterPro" id="IPR027417">
    <property type="entry name" value="P-loop_NTPase"/>
</dbReference>
<keyword evidence="3" id="KW-0808">Transferase</keyword>